<dbReference type="RefSeq" id="XP_001424622.1">
    <property type="nucleotide sequence ID" value="XM_001424585.1"/>
</dbReference>
<accession>A0BFA7</accession>
<dbReference type="GeneID" id="5010406"/>
<evidence type="ECO:0000313" key="3">
    <source>
        <dbReference type="Proteomes" id="UP000000600"/>
    </source>
</evidence>
<keyword evidence="1" id="KW-0472">Membrane</keyword>
<sequence>MSENEDNNKFEFYSWIISQVVIVVLAFILCGCHCIERRKFKKKLIDFRDIKDAPKYKRNIVDPMLAPLNG</sequence>
<proteinExistence type="predicted"/>
<name>A0BFA7_PARTE</name>
<keyword evidence="1" id="KW-1133">Transmembrane helix</keyword>
<feature type="transmembrane region" description="Helical" evidence="1">
    <location>
        <begin position="12"/>
        <end position="35"/>
    </location>
</feature>
<gene>
    <name evidence="2" type="ORF">GSPATT00028259001</name>
</gene>
<dbReference type="HOGENOM" id="CLU_2763302_0_0_1"/>
<dbReference type="KEGG" id="ptm:GSPATT00028259001"/>
<dbReference type="Proteomes" id="UP000000600">
    <property type="component" value="Unassembled WGS sequence"/>
</dbReference>
<keyword evidence="3" id="KW-1185">Reference proteome</keyword>
<evidence type="ECO:0000313" key="2">
    <source>
        <dbReference type="EMBL" id="CAK57224.1"/>
    </source>
</evidence>
<dbReference type="OMA" id="CHCIERR"/>
<keyword evidence="1" id="KW-0812">Transmembrane</keyword>
<evidence type="ECO:0000256" key="1">
    <source>
        <dbReference type="SAM" id="Phobius"/>
    </source>
</evidence>
<dbReference type="InParanoid" id="A0BFA7"/>
<reference evidence="2 3" key="1">
    <citation type="journal article" date="2006" name="Nature">
        <title>Global trends of whole-genome duplications revealed by the ciliate Paramecium tetraurelia.</title>
        <authorList>
            <consortium name="Genoscope"/>
            <person name="Aury J.-M."/>
            <person name="Jaillon O."/>
            <person name="Duret L."/>
            <person name="Noel B."/>
            <person name="Jubin C."/>
            <person name="Porcel B.M."/>
            <person name="Segurens B."/>
            <person name="Daubin V."/>
            <person name="Anthouard V."/>
            <person name="Aiach N."/>
            <person name="Arnaiz O."/>
            <person name="Billaut A."/>
            <person name="Beisson J."/>
            <person name="Blanc I."/>
            <person name="Bouhouche K."/>
            <person name="Camara F."/>
            <person name="Duharcourt S."/>
            <person name="Guigo R."/>
            <person name="Gogendeau D."/>
            <person name="Katinka M."/>
            <person name="Keller A.-M."/>
            <person name="Kissmehl R."/>
            <person name="Klotz C."/>
            <person name="Koll F."/>
            <person name="Le Moue A."/>
            <person name="Lepere C."/>
            <person name="Malinsky S."/>
            <person name="Nowacki M."/>
            <person name="Nowak J.K."/>
            <person name="Plattner H."/>
            <person name="Poulain J."/>
            <person name="Ruiz F."/>
            <person name="Serrano V."/>
            <person name="Zagulski M."/>
            <person name="Dessen P."/>
            <person name="Betermier M."/>
            <person name="Weissenbach J."/>
            <person name="Scarpelli C."/>
            <person name="Schachter V."/>
            <person name="Sperling L."/>
            <person name="Meyer E."/>
            <person name="Cohen J."/>
            <person name="Wincker P."/>
        </authorList>
    </citation>
    <scope>NUCLEOTIDE SEQUENCE [LARGE SCALE GENOMIC DNA]</scope>
    <source>
        <strain evidence="2 3">Stock d4-2</strain>
    </source>
</reference>
<organism evidence="2 3">
    <name type="scientific">Paramecium tetraurelia</name>
    <dbReference type="NCBI Taxonomy" id="5888"/>
    <lineage>
        <taxon>Eukaryota</taxon>
        <taxon>Sar</taxon>
        <taxon>Alveolata</taxon>
        <taxon>Ciliophora</taxon>
        <taxon>Intramacronucleata</taxon>
        <taxon>Oligohymenophorea</taxon>
        <taxon>Peniculida</taxon>
        <taxon>Parameciidae</taxon>
        <taxon>Paramecium</taxon>
    </lineage>
</organism>
<dbReference type="AlphaFoldDB" id="A0BFA7"/>
<dbReference type="OrthoDB" id="282817at2759"/>
<dbReference type="EMBL" id="CT867990">
    <property type="protein sequence ID" value="CAK57224.1"/>
    <property type="molecule type" value="Genomic_DNA"/>
</dbReference>
<protein>
    <submittedName>
        <fullName evidence="2">Uncharacterized protein</fullName>
    </submittedName>
</protein>